<keyword evidence="5" id="KW-0472">Membrane</keyword>
<evidence type="ECO:0000256" key="2">
    <source>
        <dbReference type="ARBA" id="ARBA00004180"/>
    </source>
</evidence>
<dbReference type="InterPro" id="IPR000996">
    <property type="entry name" value="Clathrin_L-chain"/>
</dbReference>
<dbReference type="Proteomes" id="UP000594638">
    <property type="component" value="Unassembled WGS sequence"/>
</dbReference>
<comment type="function">
    <text evidence="1">Clathrin is the major protein of the polyhedral coat of coated pits and vesicles.</text>
</comment>
<gene>
    <name evidence="8" type="ORF">OLEA9_A065400</name>
</gene>
<dbReference type="OrthoDB" id="782264at2759"/>
<proteinExistence type="inferred from homology"/>
<evidence type="ECO:0000256" key="1">
    <source>
        <dbReference type="ARBA" id="ARBA00003913"/>
    </source>
</evidence>
<sequence length="96" mass="11399">MLKEIIDEADEYRAKHYKKWNIICENSRAFNRKKEKFALESREKFHEEVNKTYWKSIAELIPNEVPAIEKKGKKVKEKQPSIVVVRGLKPGNWQAN</sequence>
<evidence type="ECO:0000256" key="4">
    <source>
        <dbReference type="ARBA" id="ARBA00005263"/>
    </source>
</evidence>
<dbReference type="PANTHER" id="PTHR10639:SF37">
    <property type="entry name" value="CLATHRIN LIGHT CHAIN"/>
    <property type="match status" value="1"/>
</dbReference>
<evidence type="ECO:0000313" key="9">
    <source>
        <dbReference type="Proteomes" id="UP000594638"/>
    </source>
</evidence>
<name>A0A8S0QUK4_OLEEU</name>
<keyword evidence="9" id="KW-1185">Reference proteome</keyword>
<accession>A0A8S0QUK4</accession>
<evidence type="ECO:0000256" key="6">
    <source>
        <dbReference type="ARBA" id="ARBA00023176"/>
    </source>
</evidence>
<dbReference type="AlphaFoldDB" id="A0A8S0QUK4"/>
<keyword evidence="6" id="KW-0168">Coated pit</keyword>
<keyword evidence="7" id="KW-0968">Cytoplasmic vesicle</keyword>
<dbReference type="EMBL" id="CACTIH010001945">
    <property type="protein sequence ID" value="CAA2969586.1"/>
    <property type="molecule type" value="Genomic_DNA"/>
</dbReference>
<reference evidence="8 9" key="1">
    <citation type="submission" date="2019-12" db="EMBL/GenBank/DDBJ databases">
        <authorList>
            <person name="Alioto T."/>
            <person name="Alioto T."/>
            <person name="Gomez Garrido J."/>
        </authorList>
    </citation>
    <scope>NUCLEOTIDE SEQUENCE [LARGE SCALE GENOMIC DNA]</scope>
</reference>
<organism evidence="8 9">
    <name type="scientific">Olea europaea subsp. europaea</name>
    <dbReference type="NCBI Taxonomy" id="158383"/>
    <lineage>
        <taxon>Eukaryota</taxon>
        <taxon>Viridiplantae</taxon>
        <taxon>Streptophyta</taxon>
        <taxon>Embryophyta</taxon>
        <taxon>Tracheophyta</taxon>
        <taxon>Spermatophyta</taxon>
        <taxon>Magnoliopsida</taxon>
        <taxon>eudicotyledons</taxon>
        <taxon>Gunneridae</taxon>
        <taxon>Pentapetalae</taxon>
        <taxon>asterids</taxon>
        <taxon>lamiids</taxon>
        <taxon>Lamiales</taxon>
        <taxon>Oleaceae</taxon>
        <taxon>Oleeae</taxon>
        <taxon>Olea</taxon>
    </lineage>
</organism>
<protein>
    <submittedName>
        <fullName evidence="8">Clathrin light chain 2</fullName>
    </submittedName>
</protein>
<dbReference type="PANTHER" id="PTHR10639">
    <property type="entry name" value="CLATHRIN LIGHT CHAIN"/>
    <property type="match status" value="1"/>
</dbReference>
<comment type="caution">
    <text evidence="8">The sequence shown here is derived from an EMBL/GenBank/DDBJ whole genome shotgun (WGS) entry which is preliminary data.</text>
</comment>
<evidence type="ECO:0000313" key="8">
    <source>
        <dbReference type="EMBL" id="CAA2969586.1"/>
    </source>
</evidence>
<dbReference type="GO" id="GO:0006886">
    <property type="term" value="P:intracellular protein transport"/>
    <property type="evidence" value="ECO:0007669"/>
    <property type="project" value="InterPro"/>
</dbReference>
<comment type="subcellular location">
    <subcellularLocation>
        <location evidence="2">Cytoplasmic vesicle membrane</location>
        <topology evidence="2">Peripheral membrane protein</topology>
        <orientation evidence="2">Cytoplasmic side</orientation>
    </subcellularLocation>
    <subcellularLocation>
        <location evidence="3">Membrane</location>
        <location evidence="3">Coated pit</location>
        <topology evidence="3">Peripheral membrane protein</topology>
        <orientation evidence="3">Cytoplasmic side</orientation>
    </subcellularLocation>
</comment>
<dbReference type="GO" id="GO:0032050">
    <property type="term" value="F:clathrin heavy chain binding"/>
    <property type="evidence" value="ECO:0007669"/>
    <property type="project" value="TreeGrafter"/>
</dbReference>
<evidence type="ECO:0000256" key="7">
    <source>
        <dbReference type="ARBA" id="ARBA00023329"/>
    </source>
</evidence>
<dbReference type="GO" id="GO:0072583">
    <property type="term" value="P:clathrin-dependent endocytosis"/>
    <property type="evidence" value="ECO:0007669"/>
    <property type="project" value="TreeGrafter"/>
</dbReference>
<evidence type="ECO:0000256" key="3">
    <source>
        <dbReference type="ARBA" id="ARBA00004277"/>
    </source>
</evidence>
<dbReference type="GO" id="GO:0030130">
    <property type="term" value="C:clathrin coat of trans-Golgi network vesicle"/>
    <property type="evidence" value="ECO:0007669"/>
    <property type="project" value="InterPro"/>
</dbReference>
<comment type="similarity">
    <text evidence="4">Belongs to the clathrin light chain family.</text>
</comment>
<dbReference type="Gramene" id="OE9A065400T1">
    <property type="protein sequence ID" value="OE9A065400C1"/>
    <property type="gene ID" value="OE9A065400"/>
</dbReference>
<evidence type="ECO:0000256" key="5">
    <source>
        <dbReference type="ARBA" id="ARBA00023136"/>
    </source>
</evidence>
<dbReference type="GO" id="GO:0030132">
    <property type="term" value="C:clathrin coat of coated pit"/>
    <property type="evidence" value="ECO:0007669"/>
    <property type="project" value="InterPro"/>
</dbReference>
<dbReference type="GO" id="GO:0005198">
    <property type="term" value="F:structural molecule activity"/>
    <property type="evidence" value="ECO:0007669"/>
    <property type="project" value="InterPro"/>
</dbReference>